<sequence>MGALFSFLGGSVFRMVWGEVSNAYTKYQDHKQEIISIELQDKVEGNRADRELLRLKTLSELGIKQIEVQSDADLSLKDADSFVEAMKTINVKTGIQWVDAWNGIIRPSAATTAIAIWWLCLYTQSFVLTEWDKELVGVILGFYFAHRVFINKK</sequence>
<proteinExistence type="predicted"/>
<name>A0A6J5T7P5_9CAUD</name>
<protein>
    <recommendedName>
        <fullName evidence="2">Holin of 3TMs, for gene-transfer release</fullName>
    </recommendedName>
</protein>
<reference evidence="1" key="1">
    <citation type="submission" date="2020-05" db="EMBL/GenBank/DDBJ databases">
        <authorList>
            <person name="Chiriac C."/>
            <person name="Salcher M."/>
            <person name="Ghai R."/>
            <person name="Kavagutti S V."/>
        </authorList>
    </citation>
    <scope>NUCLEOTIDE SEQUENCE</scope>
</reference>
<dbReference type="EMBL" id="LR797818">
    <property type="protein sequence ID" value="CAB4240782.1"/>
    <property type="molecule type" value="Genomic_DNA"/>
</dbReference>
<evidence type="ECO:0000313" key="1">
    <source>
        <dbReference type="EMBL" id="CAB4240782.1"/>
    </source>
</evidence>
<gene>
    <name evidence="1" type="ORF">UFOVP22_4</name>
</gene>
<evidence type="ECO:0008006" key="2">
    <source>
        <dbReference type="Google" id="ProtNLM"/>
    </source>
</evidence>
<accession>A0A6J5T7P5</accession>
<organism evidence="1">
    <name type="scientific">uncultured Caudovirales phage</name>
    <dbReference type="NCBI Taxonomy" id="2100421"/>
    <lineage>
        <taxon>Viruses</taxon>
        <taxon>Duplodnaviria</taxon>
        <taxon>Heunggongvirae</taxon>
        <taxon>Uroviricota</taxon>
        <taxon>Caudoviricetes</taxon>
        <taxon>Peduoviridae</taxon>
        <taxon>Maltschvirus</taxon>
        <taxon>Maltschvirus maltsch</taxon>
    </lineage>
</organism>